<name>A0A2K3LUB2_TRIPR</name>
<evidence type="ECO:0000313" key="2">
    <source>
        <dbReference type="Proteomes" id="UP000236291"/>
    </source>
</evidence>
<accession>A0A2K3LUB2</accession>
<proteinExistence type="predicted"/>
<evidence type="ECO:0000313" key="1">
    <source>
        <dbReference type="EMBL" id="PNX82099.1"/>
    </source>
</evidence>
<protein>
    <submittedName>
        <fullName evidence="1">Uncharacterized protein</fullName>
    </submittedName>
</protein>
<sequence length="85" mass="9265">MRSYLIRRDDRASVCFVDALGETEGGCVSAGTPTLNPQCWAKAFDDINGHQVAAGKRLENHDEQLMLIIPVNDIYNASDIETVGA</sequence>
<gene>
    <name evidence="1" type="ORF">L195_g038126</name>
</gene>
<comment type="caution">
    <text evidence="1">The sequence shown here is derived from an EMBL/GenBank/DDBJ whole genome shotgun (WGS) entry which is preliminary data.</text>
</comment>
<dbReference type="EMBL" id="ASHM01041268">
    <property type="protein sequence ID" value="PNX82099.1"/>
    <property type="molecule type" value="Genomic_DNA"/>
</dbReference>
<dbReference type="Proteomes" id="UP000236291">
    <property type="component" value="Unassembled WGS sequence"/>
</dbReference>
<reference evidence="1 2" key="2">
    <citation type="journal article" date="2017" name="Front. Plant Sci.">
        <title>Gene Classification and Mining of Molecular Markers Useful in Red Clover (Trifolium pratense) Breeding.</title>
        <authorList>
            <person name="Istvanek J."/>
            <person name="Dluhosova J."/>
            <person name="Dluhos P."/>
            <person name="Patkova L."/>
            <person name="Nedelnik J."/>
            <person name="Repkova J."/>
        </authorList>
    </citation>
    <scope>NUCLEOTIDE SEQUENCE [LARGE SCALE GENOMIC DNA]</scope>
    <source>
        <strain evidence="2">cv. Tatra</strain>
        <tissue evidence="1">Young leaves</tissue>
    </source>
</reference>
<reference evidence="1 2" key="1">
    <citation type="journal article" date="2014" name="Am. J. Bot.">
        <title>Genome assembly and annotation for red clover (Trifolium pratense; Fabaceae).</title>
        <authorList>
            <person name="Istvanek J."/>
            <person name="Jaros M."/>
            <person name="Krenek A."/>
            <person name="Repkova J."/>
        </authorList>
    </citation>
    <scope>NUCLEOTIDE SEQUENCE [LARGE SCALE GENOMIC DNA]</scope>
    <source>
        <strain evidence="2">cv. Tatra</strain>
        <tissue evidence="1">Young leaves</tissue>
    </source>
</reference>
<dbReference type="AlphaFoldDB" id="A0A2K3LUB2"/>
<organism evidence="1 2">
    <name type="scientific">Trifolium pratense</name>
    <name type="common">Red clover</name>
    <dbReference type="NCBI Taxonomy" id="57577"/>
    <lineage>
        <taxon>Eukaryota</taxon>
        <taxon>Viridiplantae</taxon>
        <taxon>Streptophyta</taxon>
        <taxon>Embryophyta</taxon>
        <taxon>Tracheophyta</taxon>
        <taxon>Spermatophyta</taxon>
        <taxon>Magnoliopsida</taxon>
        <taxon>eudicotyledons</taxon>
        <taxon>Gunneridae</taxon>
        <taxon>Pentapetalae</taxon>
        <taxon>rosids</taxon>
        <taxon>fabids</taxon>
        <taxon>Fabales</taxon>
        <taxon>Fabaceae</taxon>
        <taxon>Papilionoideae</taxon>
        <taxon>50 kb inversion clade</taxon>
        <taxon>NPAAA clade</taxon>
        <taxon>Hologalegina</taxon>
        <taxon>IRL clade</taxon>
        <taxon>Trifolieae</taxon>
        <taxon>Trifolium</taxon>
    </lineage>
</organism>